<feature type="non-terminal residue" evidence="2">
    <location>
        <position position="1"/>
    </location>
</feature>
<protein>
    <submittedName>
        <fullName evidence="2">Uncharacterized protein</fullName>
    </submittedName>
</protein>
<keyword evidence="1" id="KW-1133">Transmembrane helix</keyword>
<proteinExistence type="predicted"/>
<dbReference type="AlphaFoldDB" id="A0A9W8IX56"/>
<reference evidence="2" key="1">
    <citation type="submission" date="2022-06" db="EMBL/GenBank/DDBJ databases">
        <title>Genome Sequence of Candolleomyces eurysporus.</title>
        <authorList>
            <person name="Buettner E."/>
        </authorList>
    </citation>
    <scope>NUCLEOTIDE SEQUENCE</scope>
    <source>
        <strain evidence="2">VTCC 930004</strain>
    </source>
</reference>
<dbReference type="Proteomes" id="UP001140091">
    <property type="component" value="Unassembled WGS sequence"/>
</dbReference>
<comment type="caution">
    <text evidence="2">The sequence shown here is derived from an EMBL/GenBank/DDBJ whole genome shotgun (WGS) entry which is preliminary data.</text>
</comment>
<keyword evidence="3" id="KW-1185">Reference proteome</keyword>
<evidence type="ECO:0000313" key="2">
    <source>
        <dbReference type="EMBL" id="KAJ2924285.1"/>
    </source>
</evidence>
<name>A0A9W8IX56_9AGAR</name>
<feature type="transmembrane region" description="Helical" evidence="1">
    <location>
        <begin position="12"/>
        <end position="37"/>
    </location>
</feature>
<organism evidence="2 3">
    <name type="scientific">Candolleomyces eurysporus</name>
    <dbReference type="NCBI Taxonomy" id="2828524"/>
    <lineage>
        <taxon>Eukaryota</taxon>
        <taxon>Fungi</taxon>
        <taxon>Dikarya</taxon>
        <taxon>Basidiomycota</taxon>
        <taxon>Agaricomycotina</taxon>
        <taxon>Agaricomycetes</taxon>
        <taxon>Agaricomycetidae</taxon>
        <taxon>Agaricales</taxon>
        <taxon>Agaricineae</taxon>
        <taxon>Psathyrellaceae</taxon>
        <taxon>Candolleomyces</taxon>
    </lineage>
</organism>
<evidence type="ECO:0000313" key="3">
    <source>
        <dbReference type="Proteomes" id="UP001140091"/>
    </source>
</evidence>
<dbReference type="OrthoDB" id="2952413at2759"/>
<gene>
    <name evidence="2" type="ORF">H1R20_g12808</name>
</gene>
<feature type="transmembrane region" description="Helical" evidence="1">
    <location>
        <begin position="69"/>
        <end position="89"/>
    </location>
</feature>
<dbReference type="EMBL" id="JANBPK010001232">
    <property type="protein sequence ID" value="KAJ2924285.1"/>
    <property type="molecule type" value="Genomic_DNA"/>
</dbReference>
<keyword evidence="1" id="KW-0812">Transmembrane</keyword>
<keyword evidence="1" id="KW-0472">Membrane</keyword>
<accession>A0A9W8IX56</accession>
<evidence type="ECO:0000256" key="1">
    <source>
        <dbReference type="SAM" id="Phobius"/>
    </source>
</evidence>
<sequence>MRIYALYGRNRKVLWFLIFISIAESIIGLYCVIKVTAFEGIPPSPKSELSKRFGCAMLGTPVSADMKKWYIVTCTGNAIVFFLFQVFRLNSSLKDENGNVRFEYLKHKTFVSPILVAFVKDGTLNFLIIVG</sequence>